<name>A0ACB8SKZ8_9AGAM</name>
<reference evidence="1" key="2">
    <citation type="journal article" date="2022" name="New Phytol.">
        <title>Evolutionary transition to the ectomycorrhizal habit in the genomes of a hyperdiverse lineage of mushroom-forming fungi.</title>
        <authorList>
            <person name="Looney B."/>
            <person name="Miyauchi S."/>
            <person name="Morin E."/>
            <person name="Drula E."/>
            <person name="Courty P.E."/>
            <person name="Kohler A."/>
            <person name="Kuo A."/>
            <person name="LaButti K."/>
            <person name="Pangilinan J."/>
            <person name="Lipzen A."/>
            <person name="Riley R."/>
            <person name="Andreopoulos W."/>
            <person name="He G."/>
            <person name="Johnson J."/>
            <person name="Nolan M."/>
            <person name="Tritt A."/>
            <person name="Barry K.W."/>
            <person name="Grigoriev I.V."/>
            <person name="Nagy L.G."/>
            <person name="Hibbett D."/>
            <person name="Henrissat B."/>
            <person name="Matheny P.B."/>
            <person name="Labbe J."/>
            <person name="Martin F.M."/>
        </authorList>
    </citation>
    <scope>NUCLEOTIDE SEQUENCE</scope>
    <source>
        <strain evidence="1">HHB10654</strain>
    </source>
</reference>
<dbReference type="Proteomes" id="UP000814140">
    <property type="component" value="Unassembled WGS sequence"/>
</dbReference>
<reference evidence="1" key="1">
    <citation type="submission" date="2021-03" db="EMBL/GenBank/DDBJ databases">
        <authorList>
            <consortium name="DOE Joint Genome Institute"/>
            <person name="Ahrendt S."/>
            <person name="Looney B.P."/>
            <person name="Miyauchi S."/>
            <person name="Morin E."/>
            <person name="Drula E."/>
            <person name="Courty P.E."/>
            <person name="Chicoki N."/>
            <person name="Fauchery L."/>
            <person name="Kohler A."/>
            <person name="Kuo A."/>
            <person name="Labutti K."/>
            <person name="Pangilinan J."/>
            <person name="Lipzen A."/>
            <person name="Riley R."/>
            <person name="Andreopoulos W."/>
            <person name="He G."/>
            <person name="Johnson J."/>
            <person name="Barry K.W."/>
            <person name="Grigoriev I.V."/>
            <person name="Nagy L."/>
            <person name="Hibbett D."/>
            <person name="Henrissat B."/>
            <person name="Matheny P.B."/>
            <person name="Labbe J."/>
            <person name="Martin F."/>
        </authorList>
    </citation>
    <scope>NUCLEOTIDE SEQUENCE</scope>
    <source>
        <strain evidence="1">HHB10654</strain>
    </source>
</reference>
<keyword evidence="2" id="KW-1185">Reference proteome</keyword>
<feature type="non-terminal residue" evidence="1">
    <location>
        <position position="1"/>
    </location>
</feature>
<evidence type="ECO:0000313" key="2">
    <source>
        <dbReference type="Proteomes" id="UP000814140"/>
    </source>
</evidence>
<feature type="non-terminal residue" evidence="1">
    <location>
        <position position="230"/>
    </location>
</feature>
<accession>A0ACB8SKZ8</accession>
<gene>
    <name evidence="1" type="ORF">BV25DRAFT_1776950</name>
</gene>
<sequence>VVDQAGRIVAVLAGRPKSGDWQGTCTRAYDSLDKARESLRLPDDMQHRRGCYPSVNVGISYGRGQTHPMNLPTPEPVRQLLQDADVRRIAGFANGVFAASAPKLYKSYEEMVDGVLDRNEQLELPYRNSIFTATTFNFGPQVFTVPHFDNANLPNGWCTITSLGNFDPKKGGHLVLWELGLIIEFPPHSTVALPSASVPHANIPIQPHESRASLTCYAAGALFRYAAYGF</sequence>
<comment type="caution">
    <text evidence="1">The sequence shown here is derived from an EMBL/GenBank/DDBJ whole genome shotgun (WGS) entry which is preliminary data.</text>
</comment>
<evidence type="ECO:0000313" key="1">
    <source>
        <dbReference type="EMBL" id="KAI0056877.1"/>
    </source>
</evidence>
<protein>
    <submittedName>
        <fullName evidence="1">Uncharacterized protein</fullName>
    </submittedName>
</protein>
<organism evidence="1 2">
    <name type="scientific">Artomyces pyxidatus</name>
    <dbReference type="NCBI Taxonomy" id="48021"/>
    <lineage>
        <taxon>Eukaryota</taxon>
        <taxon>Fungi</taxon>
        <taxon>Dikarya</taxon>
        <taxon>Basidiomycota</taxon>
        <taxon>Agaricomycotina</taxon>
        <taxon>Agaricomycetes</taxon>
        <taxon>Russulales</taxon>
        <taxon>Auriscalpiaceae</taxon>
        <taxon>Artomyces</taxon>
    </lineage>
</organism>
<dbReference type="EMBL" id="MU277256">
    <property type="protein sequence ID" value="KAI0056877.1"/>
    <property type="molecule type" value="Genomic_DNA"/>
</dbReference>
<proteinExistence type="predicted"/>